<dbReference type="SUPFAM" id="SSF56112">
    <property type="entry name" value="Protein kinase-like (PK-like)"/>
    <property type="match status" value="1"/>
</dbReference>
<evidence type="ECO:0000313" key="3">
    <source>
        <dbReference type="Proteomes" id="UP000199544"/>
    </source>
</evidence>
<protein>
    <submittedName>
        <fullName evidence="2">Aminoglycoside 2''-phosphotransferase</fullName>
    </submittedName>
</protein>
<dbReference type="PANTHER" id="PTHR21310">
    <property type="entry name" value="AMINOGLYCOSIDE PHOSPHOTRANSFERASE-RELATED-RELATED"/>
    <property type="match status" value="1"/>
</dbReference>
<dbReference type="EMBL" id="FNHW01000001">
    <property type="protein sequence ID" value="SDM69092.1"/>
    <property type="molecule type" value="Genomic_DNA"/>
</dbReference>
<keyword evidence="3" id="KW-1185">Reference proteome</keyword>
<dbReference type="Proteomes" id="UP000199544">
    <property type="component" value="Unassembled WGS sequence"/>
</dbReference>
<dbReference type="RefSeq" id="WP_090233566.1">
    <property type="nucleotide sequence ID" value="NZ_FNHW01000001.1"/>
</dbReference>
<dbReference type="STRING" id="459525.SAMN04488137_1465"/>
<reference evidence="3" key="1">
    <citation type="submission" date="2016-10" db="EMBL/GenBank/DDBJ databases">
        <authorList>
            <person name="Varghese N."/>
            <person name="Submissions S."/>
        </authorList>
    </citation>
    <scope>NUCLEOTIDE SEQUENCE [LARGE SCALE GENOMIC DNA]</scope>
    <source>
        <strain evidence="3">CGMCC 1.6854</strain>
    </source>
</reference>
<evidence type="ECO:0000259" key="1">
    <source>
        <dbReference type="Pfam" id="PF01636"/>
    </source>
</evidence>
<organism evidence="2 3">
    <name type="scientific">Fictibacillus solisalsi</name>
    <dbReference type="NCBI Taxonomy" id="459525"/>
    <lineage>
        <taxon>Bacteria</taxon>
        <taxon>Bacillati</taxon>
        <taxon>Bacillota</taxon>
        <taxon>Bacilli</taxon>
        <taxon>Bacillales</taxon>
        <taxon>Fictibacillaceae</taxon>
        <taxon>Fictibacillus</taxon>
    </lineage>
</organism>
<gene>
    <name evidence="2" type="ORF">SAMN04488137_1465</name>
</gene>
<dbReference type="InterPro" id="IPR002575">
    <property type="entry name" value="Aminoglycoside_PTrfase"/>
</dbReference>
<evidence type="ECO:0000313" key="2">
    <source>
        <dbReference type="EMBL" id="SDM69092.1"/>
    </source>
</evidence>
<dbReference type="Pfam" id="PF01636">
    <property type="entry name" value="APH"/>
    <property type="match status" value="1"/>
</dbReference>
<keyword evidence="2" id="KW-0808">Transferase</keyword>
<dbReference type="InterPro" id="IPR011009">
    <property type="entry name" value="Kinase-like_dom_sf"/>
</dbReference>
<proteinExistence type="predicted"/>
<dbReference type="InterPro" id="IPR051678">
    <property type="entry name" value="AGP_Transferase"/>
</dbReference>
<sequence length="303" mass="35471">MKRHKYSAYVTSIEEQCKDLNVDSVQKLGKGWMSMVLKINEEWAFRFAKNKRASADLDKEARILPVLSTFVSAAIPQFKYYGKQKDGLVFAGYRLLPGEILKEDSIFSFSPENRKVFIIGLSQFIKELRAFPVEQAKAHGVPQLDLHCFYFGLWKEVRKHVFPLMEDGLQKYISSRFHDYLHHPVYTEYTSLIHGDLSMDHILIDPETHRITGIIDFGDLAICDPDFEYRYILEDCGKLFLESLLNFMGDQNSEDRITKISYFVTFDHLQYILEGIRRKNSSWIQEGMEEIQREMNKNGWQIP</sequence>
<dbReference type="AlphaFoldDB" id="A0A1G9VA69"/>
<dbReference type="OrthoDB" id="60975at2"/>
<dbReference type="GO" id="GO:0016740">
    <property type="term" value="F:transferase activity"/>
    <property type="evidence" value="ECO:0007669"/>
    <property type="project" value="UniProtKB-KW"/>
</dbReference>
<name>A0A1G9VA69_9BACL</name>
<feature type="domain" description="Aminoglycoside phosphotransferase" evidence="1">
    <location>
        <begin position="26"/>
        <end position="233"/>
    </location>
</feature>
<accession>A0A1G9VA69</accession>
<dbReference type="Gene3D" id="3.30.200.20">
    <property type="entry name" value="Phosphorylase Kinase, domain 1"/>
    <property type="match status" value="1"/>
</dbReference>
<dbReference type="Gene3D" id="3.90.1200.10">
    <property type="match status" value="1"/>
</dbReference>
<dbReference type="PANTHER" id="PTHR21310:SF15">
    <property type="entry name" value="AMINOGLYCOSIDE PHOSPHOTRANSFERASE DOMAIN-CONTAINING PROTEIN"/>
    <property type="match status" value="1"/>
</dbReference>